<comment type="similarity">
    <text evidence="4 14 17">Belongs to the phosphoglycerate kinase family.</text>
</comment>
<comment type="caution">
    <text evidence="14">Lacks conserved residue(s) required for the propagation of feature annotation.</text>
</comment>
<dbReference type="Proteomes" id="UP000028630">
    <property type="component" value="Unassembled WGS sequence"/>
</dbReference>
<dbReference type="PANTHER" id="PTHR11406">
    <property type="entry name" value="PHOSPHOGLYCERATE KINASE"/>
    <property type="match status" value="1"/>
</dbReference>
<feature type="binding site" evidence="15">
    <location>
        <position position="113"/>
    </location>
    <ligand>
        <name>(2R)-3-phosphoglycerate</name>
        <dbReference type="ChEBI" id="CHEBI:58272"/>
    </ligand>
</feature>
<evidence type="ECO:0000256" key="15">
    <source>
        <dbReference type="PIRSR" id="PIRSR000724-1"/>
    </source>
</evidence>
<dbReference type="EMBL" id="JMTB01000090">
    <property type="protein sequence ID" value="KFC05458.1"/>
    <property type="molecule type" value="Genomic_DNA"/>
</dbReference>
<feature type="binding site" evidence="14 16">
    <location>
        <begin position="340"/>
        <end position="343"/>
    </location>
    <ligand>
        <name>ATP</name>
        <dbReference type="ChEBI" id="CHEBI:30616"/>
    </ligand>
</feature>
<feature type="binding site" evidence="15">
    <location>
        <position position="146"/>
    </location>
    <ligand>
        <name>(2R)-3-phosphoglycerate</name>
        <dbReference type="ChEBI" id="CHEBI:58272"/>
    </ligand>
</feature>
<keyword evidence="19" id="KW-1185">Reference proteome</keyword>
<evidence type="ECO:0000256" key="6">
    <source>
        <dbReference type="ARBA" id="ARBA00013061"/>
    </source>
</evidence>
<evidence type="ECO:0000256" key="4">
    <source>
        <dbReference type="ARBA" id="ARBA00008982"/>
    </source>
</evidence>
<dbReference type="InterPro" id="IPR015911">
    <property type="entry name" value="Phosphoglycerate_kinase_CS"/>
</dbReference>
<dbReference type="PIRSF" id="PIRSF000724">
    <property type="entry name" value="Pgk"/>
    <property type="match status" value="1"/>
</dbReference>
<evidence type="ECO:0000256" key="3">
    <source>
        <dbReference type="ARBA" id="ARBA00004838"/>
    </source>
</evidence>
<keyword evidence="9 14" id="KW-0808">Transferase</keyword>
<comment type="catalytic activity">
    <reaction evidence="1 14 17">
        <text>(2R)-3-phosphoglycerate + ATP = (2R)-3-phospho-glyceroyl phosphate + ADP</text>
        <dbReference type="Rhea" id="RHEA:14801"/>
        <dbReference type="ChEBI" id="CHEBI:30616"/>
        <dbReference type="ChEBI" id="CHEBI:57604"/>
        <dbReference type="ChEBI" id="CHEBI:58272"/>
        <dbReference type="ChEBI" id="CHEBI:456216"/>
        <dbReference type="EC" id="2.7.2.3"/>
    </reaction>
</comment>
<evidence type="ECO:0000256" key="10">
    <source>
        <dbReference type="ARBA" id="ARBA00022741"/>
    </source>
</evidence>
<keyword evidence="8 14" id="KW-0963">Cytoplasm</keyword>
<feature type="binding site" evidence="14 15">
    <location>
        <begin position="59"/>
        <end position="62"/>
    </location>
    <ligand>
        <name>substrate</name>
    </ligand>
</feature>
<gene>
    <name evidence="14 18" type="primary">pgk</name>
    <name evidence="18" type="ORF">GTGU_02844</name>
</gene>
<dbReference type="Gene3D" id="3.40.50.1260">
    <property type="entry name" value="Phosphoglycerate kinase, N-terminal domain"/>
    <property type="match status" value="2"/>
</dbReference>
<feature type="binding site" evidence="14 16">
    <location>
        <position position="314"/>
    </location>
    <ligand>
        <name>ATP</name>
        <dbReference type="ChEBI" id="CHEBI:30616"/>
    </ligand>
</feature>
<comment type="subcellular location">
    <subcellularLocation>
        <location evidence="2 14">Cytoplasm</location>
    </subcellularLocation>
</comment>
<accession>A0A085A5G3</accession>
<dbReference type="AlphaFoldDB" id="A0A085A5G3"/>
<organism evidence="18 19">
    <name type="scientific">Trabulsiella guamensis ATCC 49490</name>
    <dbReference type="NCBI Taxonomy" id="1005994"/>
    <lineage>
        <taxon>Bacteria</taxon>
        <taxon>Pseudomonadati</taxon>
        <taxon>Pseudomonadota</taxon>
        <taxon>Gammaproteobacteria</taxon>
        <taxon>Enterobacterales</taxon>
        <taxon>Enterobacteriaceae</taxon>
        <taxon>Trabulsiella</taxon>
    </lineage>
</organism>
<dbReference type="GO" id="GO:0006094">
    <property type="term" value="P:gluconeogenesis"/>
    <property type="evidence" value="ECO:0007669"/>
    <property type="project" value="TreeGrafter"/>
</dbReference>
<comment type="caution">
    <text evidence="18">The sequence shown here is derived from an EMBL/GenBank/DDBJ whole genome shotgun (WGS) entry which is preliminary data.</text>
</comment>
<dbReference type="HAMAP" id="MF_00145">
    <property type="entry name" value="Phosphoglyc_kinase"/>
    <property type="match status" value="1"/>
</dbReference>
<dbReference type="GO" id="GO:0005524">
    <property type="term" value="F:ATP binding"/>
    <property type="evidence" value="ECO:0007669"/>
    <property type="project" value="UniProtKB-KW"/>
</dbReference>
<evidence type="ECO:0000256" key="8">
    <source>
        <dbReference type="ARBA" id="ARBA00022490"/>
    </source>
</evidence>
<evidence type="ECO:0000313" key="19">
    <source>
        <dbReference type="Proteomes" id="UP000028630"/>
    </source>
</evidence>
<reference evidence="19" key="1">
    <citation type="submission" date="2014-05" db="EMBL/GenBank/DDBJ databases">
        <title>ATOL: Assembling a taxonomically balanced genome-scale reconstruction of the evolutionary history of the Enterobacteriaceae.</title>
        <authorList>
            <person name="Plunkett G. III"/>
            <person name="Neeno-Eckwall E.C."/>
            <person name="Glasner J.D."/>
            <person name="Perna N.T."/>
        </authorList>
    </citation>
    <scope>NUCLEOTIDE SEQUENCE [LARGE SCALE GENOMIC DNA]</scope>
    <source>
        <strain evidence="19">ATCC 49490</strain>
    </source>
</reference>
<dbReference type="InterPro" id="IPR036043">
    <property type="entry name" value="Phosphoglycerate_kinase_sf"/>
</dbReference>
<evidence type="ECO:0000256" key="5">
    <source>
        <dbReference type="ARBA" id="ARBA00011245"/>
    </source>
</evidence>
<dbReference type="GO" id="GO:0006096">
    <property type="term" value="P:glycolytic process"/>
    <property type="evidence" value="ECO:0007669"/>
    <property type="project" value="UniProtKB-UniRule"/>
</dbReference>
<keyword evidence="12 14" id="KW-0067">ATP-binding</keyword>
<dbReference type="SUPFAM" id="SSF53748">
    <property type="entry name" value="Phosphoglycerate kinase"/>
    <property type="match status" value="1"/>
</dbReference>
<dbReference type="InterPro" id="IPR001576">
    <property type="entry name" value="Phosphoglycerate_kinase"/>
</dbReference>
<dbReference type="GO" id="GO:0043531">
    <property type="term" value="F:ADP binding"/>
    <property type="evidence" value="ECO:0007669"/>
    <property type="project" value="TreeGrafter"/>
</dbReference>
<dbReference type="eggNOG" id="COG0126">
    <property type="taxonomic scope" value="Bacteria"/>
</dbReference>
<evidence type="ECO:0000256" key="13">
    <source>
        <dbReference type="ARBA" id="ARBA00023152"/>
    </source>
</evidence>
<dbReference type="PRINTS" id="PR00477">
    <property type="entry name" value="PHGLYCKINASE"/>
</dbReference>
<sequence>MSVIKMTDLDLAGKRVFIRADLNVPVKDGKVTSDARIRASLPTIELALKQGAKVMVTSHLGRPTEGEYNEEFSLLPVVNYLKDKLSSPVRLVKDYLDGVEVAAGELVVLENVRFNKGEKKDDEALSKKYAALCDVFVMDAFGTAHRAQASTHGIGKFADVACAGPLLAAELDALGKALKEPARPMVAIVGGSKVSTKLTVLDSLSKIADQLIVGGGIANTFVAAQGHNVGKSLYEADLVDEAKRLLGTCDIPVPTDVRVATEFSETATATLKSVNDIKDDEQILDLGDVSAQKLADILKNAKTILWNGPVGVFEFPNFRKGTEIVANAIADSEGFSIAGGGDTLAAIDLFGISDKISYISTGGGAFLEFVEGKVLPAVAMLEERAKK</sequence>
<keyword evidence="11 14" id="KW-0418">Kinase</keyword>
<dbReference type="PANTHER" id="PTHR11406:SF23">
    <property type="entry name" value="PHOSPHOGLYCERATE KINASE 1, CHLOROPLASTIC-RELATED"/>
    <property type="match status" value="1"/>
</dbReference>
<feature type="binding site" evidence="14 16">
    <location>
        <position position="197"/>
    </location>
    <ligand>
        <name>ATP</name>
        <dbReference type="ChEBI" id="CHEBI:30616"/>
    </ligand>
</feature>
<dbReference type="Pfam" id="PF00162">
    <property type="entry name" value="PGK"/>
    <property type="match status" value="1"/>
</dbReference>
<feature type="binding site" evidence="14">
    <location>
        <position position="113"/>
    </location>
    <ligand>
        <name>substrate</name>
    </ligand>
</feature>
<name>A0A085A5G3_9ENTR</name>
<dbReference type="OrthoDB" id="9808460at2"/>
<comment type="subunit">
    <text evidence="5 14">Monomer.</text>
</comment>
<dbReference type="FunFam" id="3.40.50.1260:FF:000002">
    <property type="entry name" value="Phosphoglycerate kinase"/>
    <property type="match status" value="1"/>
</dbReference>
<dbReference type="EC" id="2.7.2.3" evidence="6 14"/>
<comment type="pathway">
    <text evidence="3 14">Carbohydrate degradation; glycolysis; pyruvate from D-glyceraldehyde 3-phosphate: step 2/5.</text>
</comment>
<evidence type="ECO:0000256" key="14">
    <source>
        <dbReference type="HAMAP-Rule" id="MF_00145"/>
    </source>
</evidence>
<evidence type="ECO:0000256" key="2">
    <source>
        <dbReference type="ARBA" id="ARBA00004496"/>
    </source>
</evidence>
<evidence type="ECO:0000256" key="7">
    <source>
        <dbReference type="ARBA" id="ARBA00016471"/>
    </source>
</evidence>
<keyword evidence="13 14" id="KW-0324">Glycolysis</keyword>
<dbReference type="PROSITE" id="PS00111">
    <property type="entry name" value="PGLYCERATE_KINASE"/>
    <property type="match status" value="1"/>
</dbReference>
<dbReference type="FunFam" id="3.40.50.1260:FF:000001">
    <property type="entry name" value="Phosphoglycerate kinase"/>
    <property type="match status" value="1"/>
</dbReference>
<feature type="binding site" evidence="15">
    <location>
        <position position="36"/>
    </location>
    <ligand>
        <name>(2R)-3-phosphoglycerate</name>
        <dbReference type="ChEBI" id="CHEBI:58272"/>
    </ligand>
</feature>
<evidence type="ECO:0000313" key="18">
    <source>
        <dbReference type="EMBL" id="KFC05458.1"/>
    </source>
</evidence>
<protein>
    <recommendedName>
        <fullName evidence="7 14">Phosphoglycerate kinase</fullName>
        <ecNumber evidence="6 14">2.7.2.3</ecNumber>
    </recommendedName>
</protein>
<dbReference type="InterPro" id="IPR015824">
    <property type="entry name" value="Phosphoglycerate_kinase_N"/>
</dbReference>
<evidence type="ECO:0000256" key="9">
    <source>
        <dbReference type="ARBA" id="ARBA00022679"/>
    </source>
</evidence>
<feature type="binding site" evidence="14">
    <location>
        <position position="36"/>
    </location>
    <ligand>
        <name>substrate</name>
    </ligand>
</feature>
<feature type="binding site" evidence="14">
    <location>
        <position position="146"/>
    </location>
    <ligand>
        <name>substrate</name>
    </ligand>
</feature>
<dbReference type="GO" id="GO:0005829">
    <property type="term" value="C:cytosol"/>
    <property type="evidence" value="ECO:0007669"/>
    <property type="project" value="TreeGrafter"/>
</dbReference>
<evidence type="ECO:0000256" key="11">
    <source>
        <dbReference type="ARBA" id="ARBA00022777"/>
    </source>
</evidence>
<dbReference type="GO" id="GO:0004618">
    <property type="term" value="F:phosphoglycerate kinase activity"/>
    <property type="evidence" value="ECO:0007669"/>
    <property type="project" value="UniProtKB-UniRule"/>
</dbReference>
<evidence type="ECO:0000256" key="16">
    <source>
        <dbReference type="PIRSR" id="PIRSR000724-2"/>
    </source>
</evidence>
<feature type="binding site" evidence="14 15">
    <location>
        <begin position="21"/>
        <end position="23"/>
    </location>
    <ligand>
        <name>substrate</name>
    </ligand>
</feature>
<evidence type="ECO:0000256" key="12">
    <source>
        <dbReference type="ARBA" id="ARBA00022840"/>
    </source>
</evidence>
<evidence type="ECO:0000256" key="1">
    <source>
        <dbReference type="ARBA" id="ARBA00000642"/>
    </source>
</evidence>
<proteinExistence type="inferred from homology"/>
<dbReference type="RefSeq" id="WP_038158150.1">
    <property type="nucleotide sequence ID" value="NZ_JMTB01000090.1"/>
</dbReference>
<keyword evidence="10 14" id="KW-0547">Nucleotide-binding</keyword>
<dbReference type="UniPathway" id="UPA00109">
    <property type="reaction ID" value="UER00185"/>
</dbReference>
<evidence type="ECO:0000256" key="17">
    <source>
        <dbReference type="RuleBase" id="RU000532"/>
    </source>
</evidence>